<comment type="caution">
    <text evidence="6">The sequence shown here is derived from an EMBL/GenBank/DDBJ whole genome shotgun (WGS) entry which is preliminary data.</text>
</comment>
<keyword evidence="2" id="KW-0479">Metal-binding</keyword>
<dbReference type="Pfam" id="PF00884">
    <property type="entry name" value="Sulfatase"/>
    <property type="match status" value="1"/>
</dbReference>
<name>A0A1Q3E298_LENED</name>
<keyword evidence="3" id="KW-0378">Hydrolase</keyword>
<dbReference type="AlphaFoldDB" id="A0A1Q3E298"/>
<reference evidence="6 7" key="1">
    <citation type="submission" date="2016-08" db="EMBL/GenBank/DDBJ databases">
        <authorList>
            <consortium name="Lentinula edodes genome sequencing consortium"/>
            <person name="Sakamoto Y."/>
            <person name="Nakade K."/>
            <person name="Sato S."/>
            <person name="Yoshida Y."/>
            <person name="Miyazaki K."/>
            <person name="Natsume S."/>
            <person name="Konno N."/>
        </authorList>
    </citation>
    <scope>NUCLEOTIDE SEQUENCE [LARGE SCALE GENOMIC DNA]</scope>
    <source>
        <strain evidence="6 7">NBRC 111202</strain>
    </source>
</reference>
<proteinExistence type="inferred from homology"/>
<evidence type="ECO:0000256" key="4">
    <source>
        <dbReference type="ARBA" id="ARBA00022837"/>
    </source>
</evidence>
<dbReference type="PANTHER" id="PTHR42693:SF33">
    <property type="entry name" value="ARYLSULFATASE"/>
    <property type="match status" value="1"/>
</dbReference>
<evidence type="ECO:0000313" key="7">
    <source>
        <dbReference type="Proteomes" id="UP000188533"/>
    </source>
</evidence>
<evidence type="ECO:0000256" key="3">
    <source>
        <dbReference type="ARBA" id="ARBA00022801"/>
    </source>
</evidence>
<keyword evidence="4" id="KW-0106">Calcium</keyword>
<keyword evidence="7" id="KW-1185">Reference proteome</keyword>
<evidence type="ECO:0000259" key="5">
    <source>
        <dbReference type="Pfam" id="PF00884"/>
    </source>
</evidence>
<dbReference type="GO" id="GO:0046872">
    <property type="term" value="F:metal ion binding"/>
    <property type="evidence" value="ECO:0007669"/>
    <property type="project" value="UniProtKB-KW"/>
</dbReference>
<dbReference type="Gene3D" id="3.40.720.10">
    <property type="entry name" value="Alkaline Phosphatase, subunit A"/>
    <property type="match status" value="1"/>
</dbReference>
<dbReference type="Proteomes" id="UP000188533">
    <property type="component" value="Unassembled WGS sequence"/>
</dbReference>
<feature type="domain" description="Sulfatase N-terminal" evidence="5">
    <location>
        <begin position="9"/>
        <end position="367"/>
    </location>
</feature>
<dbReference type="InterPro" id="IPR017850">
    <property type="entry name" value="Alkaline_phosphatase_core_sf"/>
</dbReference>
<protein>
    <submittedName>
        <fullName evidence="6">Arylsulfatase</fullName>
    </submittedName>
</protein>
<reference evidence="6 7" key="2">
    <citation type="submission" date="2017-02" db="EMBL/GenBank/DDBJ databases">
        <title>A genome survey and senescence transcriptome analysis in Lentinula edodes.</title>
        <authorList>
            <person name="Sakamoto Y."/>
            <person name="Nakade K."/>
            <person name="Sato S."/>
            <person name="Yoshida Y."/>
            <person name="Miyazaki K."/>
            <person name="Natsume S."/>
            <person name="Konno N."/>
        </authorList>
    </citation>
    <scope>NUCLEOTIDE SEQUENCE [LARGE SCALE GENOMIC DNA]</scope>
    <source>
        <strain evidence="6 7">NBRC 111202</strain>
    </source>
</reference>
<organism evidence="6 7">
    <name type="scientific">Lentinula edodes</name>
    <name type="common">Shiitake mushroom</name>
    <name type="synonym">Lentinus edodes</name>
    <dbReference type="NCBI Taxonomy" id="5353"/>
    <lineage>
        <taxon>Eukaryota</taxon>
        <taxon>Fungi</taxon>
        <taxon>Dikarya</taxon>
        <taxon>Basidiomycota</taxon>
        <taxon>Agaricomycotina</taxon>
        <taxon>Agaricomycetes</taxon>
        <taxon>Agaricomycetidae</taxon>
        <taxon>Agaricales</taxon>
        <taxon>Marasmiineae</taxon>
        <taxon>Omphalotaceae</taxon>
        <taxon>Lentinula</taxon>
    </lineage>
</organism>
<dbReference type="SUPFAM" id="SSF53649">
    <property type="entry name" value="Alkaline phosphatase-like"/>
    <property type="match status" value="1"/>
</dbReference>
<dbReference type="InterPro" id="IPR000917">
    <property type="entry name" value="Sulfatase_N"/>
</dbReference>
<dbReference type="InterPro" id="IPR050738">
    <property type="entry name" value="Sulfatase"/>
</dbReference>
<dbReference type="EMBL" id="BDGU01000059">
    <property type="protein sequence ID" value="GAW01353.1"/>
    <property type="molecule type" value="Genomic_DNA"/>
</dbReference>
<dbReference type="PROSITE" id="PS00149">
    <property type="entry name" value="SULFATASE_2"/>
    <property type="match status" value="1"/>
</dbReference>
<comment type="similarity">
    <text evidence="1">Belongs to the sulfatase family.</text>
</comment>
<accession>A0A1Q3E298</accession>
<dbReference type="PANTHER" id="PTHR42693">
    <property type="entry name" value="ARYLSULFATASE FAMILY MEMBER"/>
    <property type="match status" value="1"/>
</dbReference>
<evidence type="ECO:0000256" key="1">
    <source>
        <dbReference type="ARBA" id="ARBA00008779"/>
    </source>
</evidence>
<evidence type="ECO:0000256" key="2">
    <source>
        <dbReference type="ARBA" id="ARBA00022723"/>
    </source>
</evidence>
<dbReference type="InterPro" id="IPR024607">
    <property type="entry name" value="Sulfatase_CS"/>
</dbReference>
<evidence type="ECO:0000313" key="6">
    <source>
        <dbReference type="EMBL" id="GAW01353.1"/>
    </source>
</evidence>
<gene>
    <name evidence="6" type="ORF">LENED_002943</name>
</gene>
<dbReference type="GO" id="GO:0004065">
    <property type="term" value="F:arylsulfatase activity"/>
    <property type="evidence" value="ECO:0007669"/>
    <property type="project" value="TreeGrafter"/>
</dbReference>
<sequence>MSTPNNKRPNFLLIVADDLGFSDVGCFGSEIRTPNLDKLASSGIRMTDSAACSPTRAMLLSGTDNHIAGVGVMSEQKEHDLARWDVPGHEGYLNLRVAALPEVLQDNGYHTLLSGKWHLGLKPEYNPDKRGFDRSFALLPGCSNHYGWEPQFGDGMIKHFERIPPLYTEDGKLVDLPTDKPFFAFLPFAAPHWPLQVDKLYRDRYKGVYNDGPEALRLRRLARLKDLGLIAQDVIPHEVVAPPETEWSTLTDEERELSARAMETFAGMVEKMDENIGKLLKYLERIGEADNTFIIFQSDNGAEGASYEAAPTMGNSIMDVVNRFYDNSIENIGEHNSFVWYGPRRIAPSRLYKMYSTEGGIKVPMILSYLPWTKARGGEIPAYSIRANSSEVETSRKCAESLGSTFSRMKGDPKMRQRQSIQQMIPRLDGSFLGGQPCGKRTGKSFT</sequence>
<dbReference type="STRING" id="5353.A0A1Q3E298"/>